<dbReference type="EMBL" id="JAEPRD010000004">
    <property type="protein sequence ID" value="KAG2213122.1"/>
    <property type="molecule type" value="Genomic_DNA"/>
</dbReference>
<proteinExistence type="predicted"/>
<dbReference type="AlphaFoldDB" id="A0A8H7RL95"/>
<accession>A0A8H7RL95</accession>
<protein>
    <submittedName>
        <fullName evidence="2">Uncharacterized protein</fullName>
    </submittedName>
</protein>
<sequence>MNFFHKDSRDRINYYFTNKFDESLQTSEEQEPKDTDIDEAASKREQYIIEPVTVKRGYPPYSPELYSIGQF</sequence>
<dbReference type="OrthoDB" id="2276979at2759"/>
<evidence type="ECO:0000256" key="1">
    <source>
        <dbReference type="SAM" id="MobiDB-lite"/>
    </source>
</evidence>
<feature type="compositionally biased region" description="Basic and acidic residues" evidence="1">
    <location>
        <begin position="30"/>
        <end position="42"/>
    </location>
</feature>
<reference evidence="2" key="1">
    <citation type="submission" date="2020-12" db="EMBL/GenBank/DDBJ databases">
        <title>Metabolic potential, ecology and presence of endohyphal bacteria is reflected in genomic diversity of Mucoromycotina.</title>
        <authorList>
            <person name="Muszewska A."/>
            <person name="Okrasinska A."/>
            <person name="Steczkiewicz K."/>
            <person name="Drgas O."/>
            <person name="Orlowska M."/>
            <person name="Perlinska-Lenart U."/>
            <person name="Aleksandrzak-Piekarczyk T."/>
            <person name="Szatraj K."/>
            <person name="Zielenkiewicz U."/>
            <person name="Pilsyk S."/>
            <person name="Malc E."/>
            <person name="Mieczkowski P."/>
            <person name="Kruszewska J.S."/>
            <person name="Biernat P."/>
            <person name="Pawlowska J."/>
        </authorList>
    </citation>
    <scope>NUCLEOTIDE SEQUENCE</scope>
    <source>
        <strain evidence="2">WA0000017839</strain>
    </source>
</reference>
<comment type="caution">
    <text evidence="2">The sequence shown here is derived from an EMBL/GenBank/DDBJ whole genome shotgun (WGS) entry which is preliminary data.</text>
</comment>
<dbReference type="Proteomes" id="UP000603453">
    <property type="component" value="Unassembled WGS sequence"/>
</dbReference>
<organism evidence="2 3">
    <name type="scientific">Mucor saturninus</name>
    <dbReference type="NCBI Taxonomy" id="64648"/>
    <lineage>
        <taxon>Eukaryota</taxon>
        <taxon>Fungi</taxon>
        <taxon>Fungi incertae sedis</taxon>
        <taxon>Mucoromycota</taxon>
        <taxon>Mucoromycotina</taxon>
        <taxon>Mucoromycetes</taxon>
        <taxon>Mucorales</taxon>
        <taxon>Mucorineae</taxon>
        <taxon>Mucoraceae</taxon>
        <taxon>Mucor</taxon>
    </lineage>
</organism>
<name>A0A8H7RL95_9FUNG</name>
<evidence type="ECO:0000313" key="2">
    <source>
        <dbReference type="EMBL" id="KAG2213122.1"/>
    </source>
</evidence>
<evidence type="ECO:0000313" key="3">
    <source>
        <dbReference type="Proteomes" id="UP000603453"/>
    </source>
</evidence>
<keyword evidence="3" id="KW-1185">Reference proteome</keyword>
<feature type="region of interest" description="Disordered" evidence="1">
    <location>
        <begin position="23"/>
        <end position="42"/>
    </location>
</feature>
<gene>
    <name evidence="2" type="ORF">INT47_011271</name>
</gene>